<sequence>MSVNDAVDNYPNPISEGLIEWIAPPPGWIKLNCDACFHANKKQGVVAMIARDVDGRYIAAGTKRIQAADAKVVEYLAAEIAVKMALDLNLLDVIIERDNLNVINYLKKHSTPPWNSTKI</sequence>
<dbReference type="Pfam" id="PF13456">
    <property type="entry name" value="RVT_3"/>
    <property type="match status" value="1"/>
</dbReference>
<dbReference type="InterPro" id="IPR036397">
    <property type="entry name" value="RNaseH_sf"/>
</dbReference>
<name>A0A7J6WJ83_THATH</name>
<dbReference type="GO" id="GO:0004523">
    <property type="term" value="F:RNA-DNA hybrid ribonuclease activity"/>
    <property type="evidence" value="ECO:0007669"/>
    <property type="project" value="InterPro"/>
</dbReference>
<dbReference type="GO" id="GO:0003676">
    <property type="term" value="F:nucleic acid binding"/>
    <property type="evidence" value="ECO:0007669"/>
    <property type="project" value="InterPro"/>
</dbReference>
<reference evidence="2 3" key="1">
    <citation type="submission" date="2020-06" db="EMBL/GenBank/DDBJ databases">
        <title>Transcriptomic and genomic resources for Thalictrum thalictroides and T. hernandezii: Facilitating candidate gene discovery in an emerging model plant lineage.</title>
        <authorList>
            <person name="Arias T."/>
            <person name="Riano-Pachon D.M."/>
            <person name="Di Stilio V.S."/>
        </authorList>
    </citation>
    <scope>NUCLEOTIDE SEQUENCE [LARGE SCALE GENOMIC DNA]</scope>
    <source>
        <strain evidence="3">cv. WT478/WT964</strain>
        <tissue evidence="2">Leaves</tissue>
    </source>
</reference>
<feature type="domain" description="RNase H type-1" evidence="1">
    <location>
        <begin position="32"/>
        <end position="110"/>
    </location>
</feature>
<proteinExistence type="predicted"/>
<comment type="caution">
    <text evidence="2">The sequence shown here is derived from an EMBL/GenBank/DDBJ whole genome shotgun (WGS) entry which is preliminary data.</text>
</comment>
<feature type="non-terminal residue" evidence="2">
    <location>
        <position position="119"/>
    </location>
</feature>
<dbReference type="AlphaFoldDB" id="A0A7J6WJ83"/>
<dbReference type="Gene3D" id="3.30.420.10">
    <property type="entry name" value="Ribonuclease H-like superfamily/Ribonuclease H"/>
    <property type="match status" value="1"/>
</dbReference>
<evidence type="ECO:0000259" key="1">
    <source>
        <dbReference type="Pfam" id="PF13456"/>
    </source>
</evidence>
<evidence type="ECO:0000313" key="3">
    <source>
        <dbReference type="Proteomes" id="UP000554482"/>
    </source>
</evidence>
<gene>
    <name evidence="2" type="ORF">FRX31_013446</name>
</gene>
<dbReference type="InterPro" id="IPR002156">
    <property type="entry name" value="RNaseH_domain"/>
</dbReference>
<dbReference type="EMBL" id="JABWDY010015277">
    <property type="protein sequence ID" value="KAF5196967.1"/>
    <property type="molecule type" value="Genomic_DNA"/>
</dbReference>
<protein>
    <recommendedName>
        <fullName evidence="1">RNase H type-1 domain-containing protein</fullName>
    </recommendedName>
</protein>
<dbReference type="PANTHER" id="PTHR47723">
    <property type="entry name" value="OS05G0353850 PROTEIN"/>
    <property type="match status" value="1"/>
</dbReference>
<accession>A0A7J6WJ83</accession>
<organism evidence="2 3">
    <name type="scientific">Thalictrum thalictroides</name>
    <name type="common">Rue-anemone</name>
    <name type="synonym">Anemone thalictroides</name>
    <dbReference type="NCBI Taxonomy" id="46969"/>
    <lineage>
        <taxon>Eukaryota</taxon>
        <taxon>Viridiplantae</taxon>
        <taxon>Streptophyta</taxon>
        <taxon>Embryophyta</taxon>
        <taxon>Tracheophyta</taxon>
        <taxon>Spermatophyta</taxon>
        <taxon>Magnoliopsida</taxon>
        <taxon>Ranunculales</taxon>
        <taxon>Ranunculaceae</taxon>
        <taxon>Thalictroideae</taxon>
        <taxon>Thalictrum</taxon>
    </lineage>
</organism>
<dbReference type="OrthoDB" id="1906820at2759"/>
<keyword evidence="3" id="KW-1185">Reference proteome</keyword>
<dbReference type="CDD" id="cd06222">
    <property type="entry name" value="RNase_H_like"/>
    <property type="match status" value="1"/>
</dbReference>
<dbReference type="InterPro" id="IPR053151">
    <property type="entry name" value="RNase_H-like"/>
</dbReference>
<evidence type="ECO:0000313" key="2">
    <source>
        <dbReference type="EMBL" id="KAF5196967.1"/>
    </source>
</evidence>
<dbReference type="SUPFAM" id="SSF53098">
    <property type="entry name" value="Ribonuclease H-like"/>
    <property type="match status" value="1"/>
</dbReference>
<dbReference type="InterPro" id="IPR012337">
    <property type="entry name" value="RNaseH-like_sf"/>
</dbReference>
<dbReference type="PANTHER" id="PTHR47723:SF19">
    <property type="entry name" value="POLYNUCLEOTIDYL TRANSFERASE, RIBONUCLEASE H-LIKE SUPERFAMILY PROTEIN"/>
    <property type="match status" value="1"/>
</dbReference>
<dbReference type="Proteomes" id="UP000554482">
    <property type="component" value="Unassembled WGS sequence"/>
</dbReference>
<dbReference type="InterPro" id="IPR044730">
    <property type="entry name" value="RNase_H-like_dom_plant"/>
</dbReference>